<keyword evidence="4" id="KW-0540">Nuclease</keyword>
<evidence type="ECO:0000259" key="8">
    <source>
        <dbReference type="PROSITE" id="PS50879"/>
    </source>
</evidence>
<evidence type="ECO:0000256" key="4">
    <source>
        <dbReference type="ARBA" id="ARBA00022722"/>
    </source>
</evidence>
<dbReference type="InterPro" id="IPR012337">
    <property type="entry name" value="RNaseH-like_sf"/>
</dbReference>
<evidence type="ECO:0000256" key="1">
    <source>
        <dbReference type="ARBA" id="ARBA00000077"/>
    </source>
</evidence>
<dbReference type="InterPro" id="IPR002156">
    <property type="entry name" value="RNaseH_domain"/>
</dbReference>
<reference evidence="10" key="1">
    <citation type="submission" date="2025-08" db="UniProtKB">
        <authorList>
            <consortium name="RefSeq"/>
        </authorList>
    </citation>
    <scope>IDENTIFICATION</scope>
</reference>
<comment type="similarity">
    <text evidence="2">Belongs to the RNase H family.</text>
</comment>
<dbReference type="EC" id="3.1.26.4" evidence="3"/>
<evidence type="ECO:0000313" key="10">
    <source>
        <dbReference type="RefSeq" id="XP_052742638.1"/>
    </source>
</evidence>
<gene>
    <name evidence="10" type="primary">LOC128198922</name>
</gene>
<evidence type="ECO:0000256" key="2">
    <source>
        <dbReference type="ARBA" id="ARBA00005300"/>
    </source>
</evidence>
<feature type="domain" description="RNase H type-1" evidence="8">
    <location>
        <begin position="114"/>
        <end position="246"/>
    </location>
</feature>
<protein>
    <recommendedName>
        <fullName evidence="3">ribonuclease H</fullName>
        <ecNumber evidence="3">3.1.26.4</ecNumber>
    </recommendedName>
</protein>
<dbReference type="RefSeq" id="XP_052742638.1">
    <property type="nucleotide sequence ID" value="XM_052886678.1"/>
</dbReference>
<proteinExistence type="inferred from homology"/>
<dbReference type="Gene3D" id="3.30.420.10">
    <property type="entry name" value="Ribonuclease H-like superfamily/Ribonuclease H"/>
    <property type="match status" value="1"/>
</dbReference>
<evidence type="ECO:0000313" key="9">
    <source>
        <dbReference type="Proteomes" id="UP001652582"/>
    </source>
</evidence>
<keyword evidence="9" id="KW-1185">Reference proteome</keyword>
<comment type="catalytic activity">
    <reaction evidence="1">
        <text>Endonucleolytic cleavage to 5'-phosphomonoester.</text>
        <dbReference type="EC" id="3.1.26.4"/>
    </reaction>
</comment>
<dbReference type="GeneID" id="128198922"/>
<dbReference type="InterPro" id="IPR036397">
    <property type="entry name" value="RNaseH_sf"/>
</dbReference>
<dbReference type="InterPro" id="IPR050092">
    <property type="entry name" value="RNase_H"/>
</dbReference>
<evidence type="ECO:0000256" key="7">
    <source>
        <dbReference type="ARBA" id="ARBA00022801"/>
    </source>
</evidence>
<dbReference type="PROSITE" id="PS50879">
    <property type="entry name" value="RNASE_H_1"/>
    <property type="match status" value="1"/>
</dbReference>
<keyword evidence="5" id="KW-0479">Metal-binding</keyword>
<dbReference type="Pfam" id="PF00075">
    <property type="entry name" value="RNase_H"/>
    <property type="match status" value="1"/>
</dbReference>
<evidence type="ECO:0000256" key="3">
    <source>
        <dbReference type="ARBA" id="ARBA00012180"/>
    </source>
</evidence>
<evidence type="ECO:0000256" key="5">
    <source>
        <dbReference type="ARBA" id="ARBA00022723"/>
    </source>
</evidence>
<dbReference type="Proteomes" id="UP001652582">
    <property type="component" value="Chromosome 17"/>
</dbReference>
<dbReference type="PANTHER" id="PTHR10642">
    <property type="entry name" value="RIBONUCLEASE H1"/>
    <property type="match status" value="1"/>
</dbReference>
<accession>A0ABM3LUA1</accession>
<dbReference type="PANTHER" id="PTHR10642:SF26">
    <property type="entry name" value="RIBONUCLEASE H1"/>
    <property type="match status" value="1"/>
</dbReference>
<dbReference type="CDD" id="cd09276">
    <property type="entry name" value="Rnase_HI_RT_non_LTR"/>
    <property type="match status" value="1"/>
</dbReference>
<name>A0ABM3LUA1_BICAN</name>
<sequence length="403" mass="45750">MYASSVWAPATEKITTQKQLNTVQRGFAQKICKSYRTVSLNAALLLADLIPLDLRIQEAAQLYEAKRGRPQDILCGREVERRVSFLDALHPSEEFAVEFRCLEDKESESEAKQAMTGLRIFTDGSKMEGGVGAALTCWKDGEETLIKKFRLESFCTVYQAEMYALYQATKVAIKTKEPSVNILSDSRSALETLGGTETFHPLAFAVKKNLSLLKAKGKEINFFWVRAHIGIEGNERADVLAKEAVEKLKTRPNYDGCPVSYIKRNIRRDTIVKWAERYKSGHTASVTKTFLPTVEAAHKFLKKTTMTPLLTQVFTGHGGFAEYLHRFKCKDSPSCVCDERQEENILHLIFDCPQHSRKRLDLQIEICMNLCRDSIPDILNEDRQTFLDFCCKIAEIAINRNKT</sequence>
<organism evidence="9 10">
    <name type="scientific">Bicyclus anynana</name>
    <name type="common">Squinting bush brown butterfly</name>
    <dbReference type="NCBI Taxonomy" id="110368"/>
    <lineage>
        <taxon>Eukaryota</taxon>
        <taxon>Metazoa</taxon>
        <taxon>Ecdysozoa</taxon>
        <taxon>Arthropoda</taxon>
        <taxon>Hexapoda</taxon>
        <taxon>Insecta</taxon>
        <taxon>Pterygota</taxon>
        <taxon>Neoptera</taxon>
        <taxon>Endopterygota</taxon>
        <taxon>Lepidoptera</taxon>
        <taxon>Glossata</taxon>
        <taxon>Ditrysia</taxon>
        <taxon>Papilionoidea</taxon>
        <taxon>Nymphalidae</taxon>
        <taxon>Satyrinae</taxon>
        <taxon>Satyrini</taxon>
        <taxon>Mycalesina</taxon>
        <taxon>Bicyclus</taxon>
    </lineage>
</organism>
<evidence type="ECO:0000256" key="6">
    <source>
        <dbReference type="ARBA" id="ARBA00022759"/>
    </source>
</evidence>
<keyword evidence="6" id="KW-0255">Endonuclease</keyword>
<keyword evidence="7" id="KW-0378">Hydrolase</keyword>
<dbReference type="SUPFAM" id="SSF53098">
    <property type="entry name" value="Ribonuclease H-like"/>
    <property type="match status" value="1"/>
</dbReference>